<keyword evidence="12" id="KW-1185">Reference proteome</keyword>
<evidence type="ECO:0000256" key="1">
    <source>
        <dbReference type="ARBA" id="ARBA00008761"/>
    </source>
</evidence>
<dbReference type="GO" id="GO:0032196">
    <property type="term" value="P:transposition"/>
    <property type="evidence" value="ECO:0007669"/>
    <property type="project" value="UniProtKB-KW"/>
</dbReference>
<keyword evidence="2" id="KW-0815">Transposition</keyword>
<feature type="domain" description="Transposase putative helix-turn-helix" evidence="10">
    <location>
        <begin position="1"/>
        <end position="43"/>
    </location>
</feature>
<dbReference type="GO" id="GO:0046872">
    <property type="term" value="F:metal ion binding"/>
    <property type="evidence" value="ECO:0007669"/>
    <property type="project" value="UniProtKB-KW"/>
</dbReference>
<evidence type="ECO:0000256" key="4">
    <source>
        <dbReference type="ARBA" id="ARBA00022833"/>
    </source>
</evidence>
<keyword evidence="6" id="KW-0233">DNA recombination</keyword>
<evidence type="ECO:0000313" key="12">
    <source>
        <dbReference type="Proteomes" id="UP000215005"/>
    </source>
</evidence>
<evidence type="ECO:0000259" key="8">
    <source>
        <dbReference type="Pfam" id="PF01385"/>
    </source>
</evidence>
<dbReference type="GO" id="GO:0003677">
    <property type="term" value="F:DNA binding"/>
    <property type="evidence" value="ECO:0007669"/>
    <property type="project" value="UniProtKB-KW"/>
</dbReference>
<evidence type="ECO:0000256" key="7">
    <source>
        <dbReference type="SAM" id="MobiDB-lite"/>
    </source>
</evidence>
<sequence length="421" mass="46596">MLTGYRYRLTLTPEQDEQCRTYGDICRAVWNTALDQRRQAVKRWERGQSNPFPGYAYQCGQLKEATTEEEWLKTVPAQTLQQTLKDLDAACARHGTFKVHWRTKHRWKPSFRFPDGKNIQMERLGRRWGRLKLPKLGWVRFRWSRAPRGAVRSATVRCESGHWIVSLLCEDGTAAPEVHAAPTTSVGIDRGVTVAVATSDGDLFDRQFQTSKEAERERRLRQRLSRQRMGSASRARTRAQLSRLTGRVRDRRADFQAQTAKPLCAKNAVVVLEALNTSGMVRSVKGTVSAPGRGVRAKAGLNRTILAKGWHAFEVALANAARRTGTTIVEVDPAYTSQTCHGCGHVEPGNRESQAVFRCKSCGHTENADVNAAKNVNAAGLAVSACGDLAVGRSVKQEPPSRLAPGSGWNPGPLKAGRTSK</sequence>
<dbReference type="Proteomes" id="UP000215005">
    <property type="component" value="Chromosome"/>
</dbReference>
<comment type="similarity">
    <text evidence="1">In the C-terminal section; belongs to the transposase 35 family.</text>
</comment>
<accession>A0A223S5S8</accession>
<dbReference type="PANTHER" id="PTHR36172">
    <property type="match status" value="1"/>
</dbReference>
<name>A0A223S5S8_9ACTN</name>
<dbReference type="PANTHER" id="PTHR36172:SF1">
    <property type="entry name" value="RESOLVASE-RELATED"/>
    <property type="match status" value="1"/>
</dbReference>
<dbReference type="OrthoDB" id="6230307at2"/>
<proteinExistence type="inferred from homology"/>
<dbReference type="Pfam" id="PF01385">
    <property type="entry name" value="OrfB_IS605"/>
    <property type="match status" value="1"/>
</dbReference>
<dbReference type="InterPro" id="IPR021027">
    <property type="entry name" value="Transposase_put_HTH"/>
</dbReference>
<dbReference type="AlphaFoldDB" id="A0A223S5S8"/>
<evidence type="ECO:0000259" key="10">
    <source>
        <dbReference type="Pfam" id="PF12323"/>
    </source>
</evidence>
<dbReference type="NCBIfam" id="NF040570">
    <property type="entry name" value="guided_TnpB"/>
    <property type="match status" value="1"/>
</dbReference>
<gene>
    <name evidence="11" type="ORF">CDO52_11835</name>
</gene>
<dbReference type="GO" id="GO:0006310">
    <property type="term" value="P:DNA recombination"/>
    <property type="evidence" value="ECO:0007669"/>
    <property type="project" value="UniProtKB-KW"/>
</dbReference>
<reference evidence="11 12" key="1">
    <citation type="submission" date="2017-08" db="EMBL/GenBank/DDBJ databases">
        <title>The complete genome sequence of Nocardiopsis gilva YIM 90087.</title>
        <authorList>
            <person name="Yin M."/>
            <person name="Tang S."/>
        </authorList>
    </citation>
    <scope>NUCLEOTIDE SEQUENCE [LARGE SCALE GENOMIC DNA]</scope>
    <source>
        <strain evidence="11 12">YIM 90087</strain>
    </source>
</reference>
<dbReference type="InterPro" id="IPR001959">
    <property type="entry name" value="Transposase"/>
</dbReference>
<evidence type="ECO:0000256" key="3">
    <source>
        <dbReference type="ARBA" id="ARBA00022723"/>
    </source>
</evidence>
<evidence type="ECO:0000256" key="2">
    <source>
        <dbReference type="ARBA" id="ARBA00022578"/>
    </source>
</evidence>
<dbReference type="Pfam" id="PF07282">
    <property type="entry name" value="Cas12f1-like_TNB"/>
    <property type="match status" value="1"/>
</dbReference>
<evidence type="ECO:0000256" key="5">
    <source>
        <dbReference type="ARBA" id="ARBA00023125"/>
    </source>
</evidence>
<evidence type="ECO:0000259" key="9">
    <source>
        <dbReference type="Pfam" id="PF07282"/>
    </source>
</evidence>
<dbReference type="Pfam" id="PF12323">
    <property type="entry name" value="HTH_OrfB_IS605"/>
    <property type="match status" value="1"/>
</dbReference>
<protein>
    <submittedName>
        <fullName evidence="11">Transposase</fullName>
    </submittedName>
</protein>
<dbReference type="EMBL" id="CP022753">
    <property type="protein sequence ID" value="ASU83379.1"/>
    <property type="molecule type" value="Genomic_DNA"/>
</dbReference>
<evidence type="ECO:0000313" key="11">
    <source>
        <dbReference type="EMBL" id="ASU83379.1"/>
    </source>
</evidence>
<keyword evidence="5" id="KW-0238">DNA-binding</keyword>
<dbReference type="KEGG" id="ngv:CDO52_11835"/>
<dbReference type="InterPro" id="IPR010095">
    <property type="entry name" value="Cas12f1-like_TNB"/>
</dbReference>
<feature type="region of interest" description="Disordered" evidence="7">
    <location>
        <begin position="395"/>
        <end position="421"/>
    </location>
</feature>
<feature type="domain" description="Probable transposase IS891/IS1136/IS1341" evidence="8">
    <location>
        <begin position="177"/>
        <end position="283"/>
    </location>
</feature>
<feature type="region of interest" description="Disordered" evidence="7">
    <location>
        <begin position="215"/>
        <end position="243"/>
    </location>
</feature>
<keyword evidence="4" id="KW-0862">Zinc</keyword>
<dbReference type="InterPro" id="IPR051491">
    <property type="entry name" value="Recombinase/Transposase-rel"/>
</dbReference>
<evidence type="ECO:0000256" key="6">
    <source>
        <dbReference type="ARBA" id="ARBA00023172"/>
    </source>
</evidence>
<organism evidence="11 12">
    <name type="scientific">Nocardiopsis gilva YIM 90087</name>
    <dbReference type="NCBI Taxonomy" id="1235441"/>
    <lineage>
        <taxon>Bacteria</taxon>
        <taxon>Bacillati</taxon>
        <taxon>Actinomycetota</taxon>
        <taxon>Actinomycetes</taxon>
        <taxon>Streptosporangiales</taxon>
        <taxon>Nocardiopsidaceae</taxon>
        <taxon>Nocardiopsis</taxon>
    </lineage>
</organism>
<dbReference type="RefSeq" id="WP_017617033.1">
    <property type="nucleotide sequence ID" value="NZ_ANBG01000036.1"/>
</dbReference>
<feature type="domain" description="Cas12f1-like TNB" evidence="9">
    <location>
        <begin position="310"/>
        <end position="376"/>
    </location>
</feature>
<keyword evidence="3" id="KW-0479">Metal-binding</keyword>